<dbReference type="EMBL" id="JAEVLS010000003">
    <property type="protein sequence ID" value="MBM0106202.1"/>
    <property type="molecule type" value="Genomic_DNA"/>
</dbReference>
<accession>A0ABS1WZ23</accession>
<protein>
    <submittedName>
        <fullName evidence="3">GNAT family N-acetyltransferase</fullName>
    </submittedName>
</protein>
<keyword evidence="4" id="KW-1185">Reference proteome</keyword>
<name>A0ABS1WZ23_9GAMM</name>
<dbReference type="SUPFAM" id="SSF55729">
    <property type="entry name" value="Acyl-CoA N-acyltransferases (Nat)"/>
    <property type="match status" value="1"/>
</dbReference>
<dbReference type="Gene3D" id="3.40.630.30">
    <property type="match status" value="1"/>
</dbReference>
<organism evidence="3 4">
    <name type="scientific">Steroidobacter gossypii</name>
    <dbReference type="NCBI Taxonomy" id="2805490"/>
    <lineage>
        <taxon>Bacteria</taxon>
        <taxon>Pseudomonadati</taxon>
        <taxon>Pseudomonadota</taxon>
        <taxon>Gammaproteobacteria</taxon>
        <taxon>Steroidobacterales</taxon>
        <taxon>Steroidobacteraceae</taxon>
        <taxon>Steroidobacter</taxon>
    </lineage>
</organism>
<dbReference type="InterPro" id="IPR016181">
    <property type="entry name" value="Acyl_CoA_acyltransferase"/>
</dbReference>
<feature type="domain" description="BioF2-like acetyltransferase" evidence="2">
    <location>
        <begin position="169"/>
        <end position="315"/>
    </location>
</feature>
<dbReference type="InterPro" id="IPR038740">
    <property type="entry name" value="BioF2-like_GNAT_dom"/>
</dbReference>
<dbReference type="RefSeq" id="WP_203168314.1">
    <property type="nucleotide sequence ID" value="NZ_JAEVLS010000003.1"/>
</dbReference>
<comment type="caution">
    <text evidence="3">The sequence shown here is derived from an EMBL/GenBank/DDBJ whole genome shotgun (WGS) entry which is preliminary data.</text>
</comment>
<gene>
    <name evidence="3" type="ORF">JM946_15830</name>
</gene>
<sequence>MISTRQTVEILRRVESLQSLLSGWTHLPQPAQQLCLSPQWLATAAETLHEPGSLRWIQLLRDGEVAASAPLVLARSAQAERIEIAGAAVLFEPCGFVYRDSAALSELCRAVIEAGRPVVLQRIALDDPLLPAFKAAARGRGQLLQFSAAGAPFVSIDGTWEQYLQSLSSRRRQDFRRARRALEKLGRVTVEIQTPSAASVDAGLSEAMQVEASSWKARNGSAMLTHPALGGFYRLLARRLAAEGQLRLCFLRLDGAPLAMQIAAVYAQRWWVLKIGYDERWAEHSPGVQLMWEALREAFGLGLKTFEMLGSAEPWLTIWARDRRDYGTLAFYPYNLRGTMALGADIMGALARRWRGRQQSAQSPGKKPATVAGIDS</sequence>
<reference evidence="3 4" key="1">
    <citation type="journal article" date="2021" name="Int. J. Syst. Evol. Microbiol.">
        <title>Steroidobacter gossypii sp. nov., isolated from soil of cotton cropping field.</title>
        <authorList>
            <person name="Huang R."/>
            <person name="Yang S."/>
            <person name="Zhen C."/>
            <person name="Liu W."/>
        </authorList>
    </citation>
    <scope>NUCLEOTIDE SEQUENCE [LARGE SCALE GENOMIC DNA]</scope>
    <source>
        <strain evidence="3 4">S1-65</strain>
    </source>
</reference>
<evidence type="ECO:0000313" key="4">
    <source>
        <dbReference type="Proteomes" id="UP000661077"/>
    </source>
</evidence>
<evidence type="ECO:0000313" key="3">
    <source>
        <dbReference type="EMBL" id="MBM0106202.1"/>
    </source>
</evidence>
<evidence type="ECO:0000256" key="1">
    <source>
        <dbReference type="SAM" id="MobiDB-lite"/>
    </source>
</evidence>
<proteinExistence type="predicted"/>
<dbReference type="Proteomes" id="UP000661077">
    <property type="component" value="Unassembled WGS sequence"/>
</dbReference>
<feature type="region of interest" description="Disordered" evidence="1">
    <location>
        <begin position="357"/>
        <end position="376"/>
    </location>
</feature>
<dbReference type="Pfam" id="PF13480">
    <property type="entry name" value="Acetyltransf_6"/>
    <property type="match status" value="1"/>
</dbReference>
<evidence type="ECO:0000259" key="2">
    <source>
        <dbReference type="Pfam" id="PF13480"/>
    </source>
</evidence>